<evidence type="ECO:0000313" key="3">
    <source>
        <dbReference type="Proteomes" id="UP000663829"/>
    </source>
</evidence>
<dbReference type="EMBL" id="CAJOBC010094989">
    <property type="protein sequence ID" value="CAF4429404.1"/>
    <property type="molecule type" value="Genomic_DNA"/>
</dbReference>
<accession>A0A815Y8S0</accession>
<feature type="non-terminal residue" evidence="1">
    <location>
        <position position="14"/>
    </location>
</feature>
<evidence type="ECO:0000313" key="1">
    <source>
        <dbReference type="EMBL" id="CAF1567036.1"/>
    </source>
</evidence>
<dbReference type="Proteomes" id="UP000681722">
    <property type="component" value="Unassembled WGS sequence"/>
</dbReference>
<protein>
    <submittedName>
        <fullName evidence="1">Uncharacterized protein</fullName>
    </submittedName>
</protein>
<reference evidence="1" key="1">
    <citation type="submission" date="2021-02" db="EMBL/GenBank/DDBJ databases">
        <authorList>
            <person name="Nowell W R."/>
        </authorList>
    </citation>
    <scope>NUCLEOTIDE SEQUENCE</scope>
</reference>
<comment type="caution">
    <text evidence="1">The sequence shown here is derived from an EMBL/GenBank/DDBJ whole genome shotgun (WGS) entry which is preliminary data.</text>
</comment>
<gene>
    <name evidence="1" type="ORF">GPM918_LOCUS40144</name>
    <name evidence="2" type="ORF">SRO942_LOCUS41068</name>
</gene>
<name>A0A815Y8S0_9BILA</name>
<sequence length="14" mass="1420">MEIPAAAGVPVPHM</sequence>
<dbReference type="Proteomes" id="UP000663829">
    <property type="component" value="Unassembled WGS sequence"/>
</dbReference>
<keyword evidence="3" id="KW-1185">Reference proteome</keyword>
<proteinExistence type="predicted"/>
<dbReference type="EMBL" id="CAJNOQ010029186">
    <property type="protein sequence ID" value="CAF1567036.1"/>
    <property type="molecule type" value="Genomic_DNA"/>
</dbReference>
<organism evidence="1 3">
    <name type="scientific">Didymodactylos carnosus</name>
    <dbReference type="NCBI Taxonomy" id="1234261"/>
    <lineage>
        <taxon>Eukaryota</taxon>
        <taxon>Metazoa</taxon>
        <taxon>Spiralia</taxon>
        <taxon>Gnathifera</taxon>
        <taxon>Rotifera</taxon>
        <taxon>Eurotatoria</taxon>
        <taxon>Bdelloidea</taxon>
        <taxon>Philodinida</taxon>
        <taxon>Philodinidae</taxon>
        <taxon>Didymodactylos</taxon>
    </lineage>
</organism>
<evidence type="ECO:0000313" key="2">
    <source>
        <dbReference type="EMBL" id="CAF4429404.1"/>
    </source>
</evidence>